<feature type="non-terminal residue" evidence="1">
    <location>
        <position position="45"/>
    </location>
</feature>
<gene>
    <name evidence="1" type="ORF">MBAV_004289</name>
</gene>
<dbReference type="EMBL" id="LACI01001856">
    <property type="protein sequence ID" value="KJU83517.1"/>
    <property type="molecule type" value="Genomic_DNA"/>
</dbReference>
<evidence type="ECO:0000313" key="1">
    <source>
        <dbReference type="EMBL" id="KJU83517.1"/>
    </source>
</evidence>
<protein>
    <submittedName>
        <fullName evidence="1">Uncharacterized protein</fullName>
    </submittedName>
</protein>
<keyword evidence="2" id="KW-1185">Reference proteome</keyword>
<reference evidence="1 2" key="1">
    <citation type="submission" date="2015-02" db="EMBL/GenBank/DDBJ databases">
        <title>Single-cell genomics of uncultivated deep-branching MTB reveals a conserved set of magnetosome genes.</title>
        <authorList>
            <person name="Kolinko S."/>
            <person name="Richter M."/>
            <person name="Glockner F.O."/>
            <person name="Brachmann A."/>
            <person name="Schuler D."/>
        </authorList>
    </citation>
    <scope>NUCLEOTIDE SEQUENCE [LARGE SCALE GENOMIC DNA]</scope>
    <source>
        <strain evidence="1">TM-1</strain>
    </source>
</reference>
<name>A0A0F3GNY0_9BACT</name>
<comment type="caution">
    <text evidence="1">The sequence shown here is derived from an EMBL/GenBank/DDBJ whole genome shotgun (WGS) entry which is preliminary data.</text>
</comment>
<sequence length="45" mass="5108">MHTEFRDGNVPAGYEQQRVLEEALKCLPQNWQIRATGDYNGDGKA</sequence>
<evidence type="ECO:0000313" key="2">
    <source>
        <dbReference type="Proteomes" id="UP000033423"/>
    </source>
</evidence>
<proteinExistence type="predicted"/>
<dbReference type="Proteomes" id="UP000033423">
    <property type="component" value="Unassembled WGS sequence"/>
</dbReference>
<organism evidence="1 2">
    <name type="scientific">Candidatus Magnetobacterium bavaricum</name>
    <dbReference type="NCBI Taxonomy" id="29290"/>
    <lineage>
        <taxon>Bacteria</taxon>
        <taxon>Pseudomonadati</taxon>
        <taxon>Nitrospirota</taxon>
        <taxon>Thermodesulfovibrionia</taxon>
        <taxon>Thermodesulfovibrionales</taxon>
        <taxon>Candidatus Magnetobacteriaceae</taxon>
        <taxon>Candidatus Magnetobacterium</taxon>
    </lineage>
</organism>
<dbReference type="AlphaFoldDB" id="A0A0F3GNY0"/>
<accession>A0A0F3GNY0</accession>